<evidence type="ECO:0000256" key="9">
    <source>
        <dbReference type="ARBA" id="ARBA00022857"/>
    </source>
</evidence>
<evidence type="ECO:0000256" key="15">
    <source>
        <dbReference type="HAMAP-Rule" id="MF_02121"/>
    </source>
</evidence>
<name>A0ABT3KS77_9BURK</name>
<evidence type="ECO:0000313" key="18">
    <source>
        <dbReference type="Proteomes" id="UP001208935"/>
    </source>
</evidence>
<dbReference type="SMART" id="SM00859">
    <property type="entry name" value="Semialdhyde_dh"/>
    <property type="match status" value="1"/>
</dbReference>
<feature type="binding site" evidence="15">
    <location>
        <begin position="41"/>
        <end position="42"/>
    </location>
    <ligand>
        <name>NADP(+)</name>
        <dbReference type="ChEBI" id="CHEBI:58349"/>
    </ligand>
</feature>
<comment type="subunit">
    <text evidence="5 15">Homodimer.</text>
</comment>
<dbReference type="InterPro" id="IPR012080">
    <property type="entry name" value="Asp_semialdehyde_DH"/>
</dbReference>
<accession>A0ABT3KS77</accession>
<keyword evidence="11 15" id="KW-0560">Oxidoreductase</keyword>
<dbReference type="RefSeq" id="WP_010099685.1">
    <property type="nucleotide sequence ID" value="NZ_QZCV01000001.1"/>
</dbReference>
<dbReference type="EMBL" id="QZCW01000001">
    <property type="protein sequence ID" value="MCW5320660.1"/>
    <property type="molecule type" value="Genomic_DNA"/>
</dbReference>
<dbReference type="InterPro" id="IPR036291">
    <property type="entry name" value="NAD(P)-bd_dom_sf"/>
</dbReference>
<keyword evidence="9 15" id="KW-0521">NADP</keyword>
<dbReference type="InterPro" id="IPR012280">
    <property type="entry name" value="Semialdhyde_DH_dimer_dom"/>
</dbReference>
<dbReference type="PANTHER" id="PTHR46278:SF2">
    <property type="entry name" value="ASPARTATE-SEMIALDEHYDE DEHYDROGENASE"/>
    <property type="match status" value="1"/>
</dbReference>
<dbReference type="Pfam" id="PF02774">
    <property type="entry name" value="Semialdhyde_dhC"/>
    <property type="match status" value="1"/>
</dbReference>
<feature type="binding site" evidence="15">
    <location>
        <position position="319"/>
    </location>
    <ligand>
        <name>NADP(+)</name>
        <dbReference type="ChEBI" id="CHEBI:58349"/>
    </ligand>
</feature>
<evidence type="ECO:0000256" key="8">
    <source>
        <dbReference type="ARBA" id="ARBA00022697"/>
    </source>
</evidence>
<keyword evidence="13 15" id="KW-0486">Methionine biosynthesis</keyword>
<dbReference type="Pfam" id="PF01118">
    <property type="entry name" value="Semialdhyde_dh"/>
    <property type="match status" value="1"/>
</dbReference>
<feature type="binding site" evidence="15">
    <location>
        <position position="157"/>
    </location>
    <ligand>
        <name>substrate</name>
    </ligand>
</feature>
<comment type="catalytic activity">
    <reaction evidence="14 15">
        <text>L-aspartate 4-semialdehyde + phosphate + NADP(+) = 4-phospho-L-aspartate + NADPH + H(+)</text>
        <dbReference type="Rhea" id="RHEA:24284"/>
        <dbReference type="ChEBI" id="CHEBI:15378"/>
        <dbReference type="ChEBI" id="CHEBI:43474"/>
        <dbReference type="ChEBI" id="CHEBI:57535"/>
        <dbReference type="ChEBI" id="CHEBI:57783"/>
        <dbReference type="ChEBI" id="CHEBI:58349"/>
        <dbReference type="ChEBI" id="CHEBI:537519"/>
        <dbReference type="EC" id="1.2.1.11"/>
    </reaction>
</comment>
<organism evidence="17 18">
    <name type="scientific">Verminephrobacter aporrectodeae subsp. tuberculatae</name>
    <dbReference type="NCBI Taxonomy" id="1110392"/>
    <lineage>
        <taxon>Bacteria</taxon>
        <taxon>Pseudomonadati</taxon>
        <taxon>Pseudomonadota</taxon>
        <taxon>Betaproteobacteria</taxon>
        <taxon>Burkholderiales</taxon>
        <taxon>Comamonadaceae</taxon>
        <taxon>Verminephrobacter</taxon>
    </lineage>
</organism>
<reference evidence="18" key="1">
    <citation type="submission" date="2023-07" db="EMBL/GenBank/DDBJ databases">
        <title>Verminephrobacter genomes.</title>
        <authorList>
            <person name="Lund M.B."/>
        </authorList>
    </citation>
    <scope>NUCLEOTIDE SEQUENCE [LARGE SCALE GENOMIC DNA]</scope>
    <source>
        <strain evidence="18">AtM5-05</strain>
    </source>
</reference>
<evidence type="ECO:0000256" key="6">
    <source>
        <dbReference type="ARBA" id="ARBA00013120"/>
    </source>
</evidence>
<dbReference type="EC" id="1.2.1.11" evidence="6 15"/>
<comment type="pathway">
    <text evidence="1 15">Amino-acid biosynthesis; L-methionine biosynthesis via de novo pathway; L-homoserine from L-aspartate: step 2/3.</text>
</comment>
<evidence type="ECO:0000256" key="13">
    <source>
        <dbReference type="ARBA" id="ARBA00023167"/>
    </source>
</evidence>
<dbReference type="GO" id="GO:0004073">
    <property type="term" value="F:aspartate-semialdehyde dehydrogenase activity"/>
    <property type="evidence" value="ECO:0007669"/>
    <property type="project" value="UniProtKB-EC"/>
</dbReference>
<feature type="binding site" evidence="15">
    <location>
        <position position="237"/>
    </location>
    <ligand>
        <name>substrate</name>
    </ligand>
</feature>
<comment type="pathway">
    <text evidence="2 15">Amino-acid biosynthesis; L-lysine biosynthesis via DAP pathway; (S)-tetrahydrodipicolinate from L-aspartate: step 2/4.</text>
</comment>
<dbReference type="PANTHER" id="PTHR46278">
    <property type="entry name" value="DEHYDROGENASE, PUTATIVE-RELATED"/>
    <property type="match status" value="1"/>
</dbReference>
<evidence type="ECO:0000256" key="14">
    <source>
        <dbReference type="ARBA" id="ARBA00047891"/>
    </source>
</evidence>
<evidence type="ECO:0000256" key="10">
    <source>
        <dbReference type="ARBA" id="ARBA00022915"/>
    </source>
</evidence>
<dbReference type="Proteomes" id="UP001208935">
    <property type="component" value="Unassembled WGS sequence"/>
</dbReference>
<evidence type="ECO:0000256" key="11">
    <source>
        <dbReference type="ARBA" id="ARBA00023002"/>
    </source>
</evidence>
<dbReference type="NCBIfam" id="TIGR01296">
    <property type="entry name" value="asd_B"/>
    <property type="match status" value="1"/>
</dbReference>
<dbReference type="InterPro" id="IPR005986">
    <property type="entry name" value="Asp_semialdehyde_DH_beta"/>
</dbReference>
<evidence type="ECO:0000256" key="7">
    <source>
        <dbReference type="ARBA" id="ARBA00022605"/>
    </source>
</evidence>
<keyword evidence="12 15" id="KW-0457">Lysine biosynthesis</keyword>
<dbReference type="InterPro" id="IPR000534">
    <property type="entry name" value="Semialdehyde_DH_NAD-bd"/>
</dbReference>
<feature type="binding site" evidence="15">
    <location>
        <position position="211"/>
    </location>
    <ligand>
        <name>substrate</name>
    </ligand>
</feature>
<evidence type="ECO:0000259" key="16">
    <source>
        <dbReference type="SMART" id="SM00859"/>
    </source>
</evidence>
<comment type="pathway">
    <text evidence="3 15">Amino-acid biosynthesis; L-threonine biosynthesis; L-threonine from L-aspartate: step 2/5.</text>
</comment>
<dbReference type="Gene3D" id="3.30.360.10">
    <property type="entry name" value="Dihydrodipicolinate Reductase, domain 2"/>
    <property type="match status" value="1"/>
</dbReference>
<protein>
    <recommendedName>
        <fullName evidence="6 15">Aspartate-semialdehyde dehydrogenase</fullName>
        <shortName evidence="15">ASA dehydrogenase</shortName>
        <shortName evidence="15">ASADH</shortName>
        <ecNumber evidence="6 15">1.2.1.11</ecNumber>
    </recommendedName>
    <alternativeName>
        <fullName evidence="15">Aspartate-beta-semialdehyde dehydrogenase</fullName>
    </alternativeName>
</protein>
<dbReference type="SUPFAM" id="SSF51735">
    <property type="entry name" value="NAD(P)-binding Rossmann-fold domains"/>
    <property type="match status" value="1"/>
</dbReference>
<keyword evidence="10 15" id="KW-0220">Diaminopimelate biosynthesis</keyword>
<evidence type="ECO:0000256" key="4">
    <source>
        <dbReference type="ARBA" id="ARBA00010584"/>
    </source>
</evidence>
<evidence type="ECO:0000256" key="1">
    <source>
        <dbReference type="ARBA" id="ARBA00005021"/>
    </source>
</evidence>
<dbReference type="PIRSF" id="PIRSF000148">
    <property type="entry name" value="ASA_dh"/>
    <property type="match status" value="1"/>
</dbReference>
<dbReference type="Gene3D" id="3.40.50.720">
    <property type="entry name" value="NAD(P)-binding Rossmann-like Domain"/>
    <property type="match status" value="1"/>
</dbReference>
<comment type="similarity">
    <text evidence="4 15">Belongs to the aspartate-semialdehyde dehydrogenase family.</text>
</comment>
<dbReference type="SUPFAM" id="SSF55347">
    <property type="entry name" value="Glyceraldehyde-3-phosphate dehydrogenase-like, C-terminal domain"/>
    <property type="match status" value="1"/>
</dbReference>
<gene>
    <name evidence="15" type="primary">asd</name>
    <name evidence="17" type="ORF">D5039_05555</name>
</gene>
<evidence type="ECO:0000256" key="2">
    <source>
        <dbReference type="ARBA" id="ARBA00005076"/>
    </source>
</evidence>
<sequence length="338" mass="36318">MKKLPSVGIVGATGAVGVQLIKCLEVRGFPLSSLRLFASARSAGKRLPFRGQDLIVEELGSRSFEGLDIALFSAGGSTSREYIPIAAKAGTVSIDNSSAFRMTDGVPLIVPEVNPQALGPDDKIIANPNCSTIIALVPLWPIHQRLSISRVVVSTYQAASGAGAAGMAELEHSTRAHLAGEAFAPQVFPHSYAFNVFSHNSKVDIEDGDNEEEAKMLKETRKIFSAPGFRISATCVRVPVMRAHCESLHVECEKPVDLEEVRGILSNAPGVRIVDDRAGNKFPMPVEASGQDDILVGRLRMDTTDPTNRSFWMFVSGDQLLKGAALNAVQIAELLLQK</sequence>
<evidence type="ECO:0000256" key="5">
    <source>
        <dbReference type="ARBA" id="ARBA00011738"/>
    </source>
</evidence>
<dbReference type="CDD" id="cd18131">
    <property type="entry name" value="ASADH_C_bac_euk_like"/>
    <property type="match status" value="1"/>
</dbReference>
<feature type="binding site" evidence="15">
    <location>
        <position position="101"/>
    </location>
    <ligand>
        <name>phosphate</name>
        <dbReference type="ChEBI" id="CHEBI:43474"/>
    </ligand>
</feature>
<comment type="function">
    <text evidence="15">Catalyzes the NADPH-dependent formation of L-aspartate-semialdehyde (L-ASA) by the reductive dephosphorylation of L-aspartyl-4-phosphate.</text>
</comment>
<keyword evidence="7 15" id="KW-0028">Amino-acid biosynthesis</keyword>
<evidence type="ECO:0000256" key="3">
    <source>
        <dbReference type="ARBA" id="ARBA00005097"/>
    </source>
</evidence>
<evidence type="ECO:0000256" key="12">
    <source>
        <dbReference type="ARBA" id="ARBA00023154"/>
    </source>
</evidence>
<keyword evidence="8 15" id="KW-0791">Threonine biosynthesis</keyword>
<feature type="active site" description="Acyl-thioester intermediate" evidence="15">
    <location>
        <position position="130"/>
    </location>
</feature>
<feature type="domain" description="Semialdehyde dehydrogenase NAD-binding" evidence="16">
    <location>
        <begin position="6"/>
        <end position="121"/>
    </location>
</feature>
<proteinExistence type="inferred from homology"/>
<feature type="active site" description="Proton acceptor" evidence="15">
    <location>
        <position position="244"/>
    </location>
</feature>
<dbReference type="GeneID" id="77321633"/>
<dbReference type="HAMAP" id="MF_02121">
    <property type="entry name" value="ASADH"/>
    <property type="match status" value="1"/>
</dbReference>
<feature type="binding site" evidence="15">
    <location>
        <begin position="160"/>
        <end position="161"/>
    </location>
    <ligand>
        <name>NADP(+)</name>
        <dbReference type="ChEBI" id="CHEBI:58349"/>
    </ligand>
</feature>
<comment type="caution">
    <text evidence="15">Lacks conserved residue(s) required for the propagation of feature annotation.</text>
</comment>
<feature type="binding site" evidence="15">
    <location>
        <begin position="13"/>
        <end position="16"/>
    </location>
    <ligand>
        <name>NADP(+)</name>
        <dbReference type="ChEBI" id="CHEBI:58349"/>
    </ligand>
</feature>
<dbReference type="NCBIfam" id="NF011456">
    <property type="entry name" value="PRK14874.1"/>
    <property type="match status" value="1"/>
</dbReference>
<dbReference type="CDD" id="cd02316">
    <property type="entry name" value="VcASADH2_like_N"/>
    <property type="match status" value="1"/>
</dbReference>
<evidence type="ECO:0000313" key="17">
    <source>
        <dbReference type="EMBL" id="MCW5320660.1"/>
    </source>
</evidence>
<comment type="caution">
    <text evidence="17">The sequence shown here is derived from an EMBL/GenBank/DDBJ whole genome shotgun (WGS) entry which is preliminary data.</text>
</comment>
<keyword evidence="18" id="KW-1185">Reference proteome</keyword>